<keyword evidence="4 8" id="KW-1133">Transmembrane helix</keyword>
<evidence type="ECO:0000313" key="9">
    <source>
        <dbReference type="EMBL" id="KAK4665920.1"/>
    </source>
</evidence>
<feature type="compositionally biased region" description="Basic and acidic residues" evidence="7">
    <location>
        <begin position="332"/>
        <end position="343"/>
    </location>
</feature>
<evidence type="ECO:0000256" key="1">
    <source>
        <dbReference type="ARBA" id="ARBA00004477"/>
    </source>
</evidence>
<proteinExistence type="predicted"/>
<comment type="subcellular location">
    <subcellularLocation>
        <location evidence="1">Endoplasmic reticulum membrane</location>
        <topology evidence="1">Multi-pass membrane protein</topology>
    </subcellularLocation>
</comment>
<dbReference type="PANTHER" id="PTHR21212:SF0">
    <property type="entry name" value="SEIPIN"/>
    <property type="match status" value="1"/>
</dbReference>
<dbReference type="EMBL" id="JAFFHB010000005">
    <property type="protein sequence ID" value="KAK4665920.1"/>
    <property type="molecule type" value="Genomic_DNA"/>
</dbReference>
<evidence type="ECO:0000256" key="2">
    <source>
        <dbReference type="ARBA" id="ARBA00022692"/>
    </source>
</evidence>
<organism evidence="9 10">
    <name type="scientific">Podospora pseudopauciseta</name>
    <dbReference type="NCBI Taxonomy" id="2093780"/>
    <lineage>
        <taxon>Eukaryota</taxon>
        <taxon>Fungi</taxon>
        <taxon>Dikarya</taxon>
        <taxon>Ascomycota</taxon>
        <taxon>Pezizomycotina</taxon>
        <taxon>Sordariomycetes</taxon>
        <taxon>Sordariomycetidae</taxon>
        <taxon>Sordariales</taxon>
        <taxon>Podosporaceae</taxon>
        <taxon>Podospora</taxon>
    </lineage>
</organism>
<feature type="transmembrane region" description="Helical" evidence="8">
    <location>
        <begin position="297"/>
        <end position="325"/>
    </location>
</feature>
<keyword evidence="10" id="KW-1185">Reference proteome</keyword>
<sequence length="632" mass="70408">MAQHNTVAAGEDDEFALLSHQWSQITTGLRALLRETKKGVVYLLTSRTVQRSLIWSILLLTAAVILYLVAAVVYVASYYVYLPKQVHEQEVYLHYGYGQNPVALTSLKLLPDQPYDISVSLTLPLTPENIKRGNFMVLIHLLDTDLTEHTPAGGAGMYNPVVLMDKTTGQTDLVTSLSLGPLMKSSTVLLTSARPAIIPYTDPLVSLAKRILFLPYHMLFTQRADATMLKVKMVEAMAFGSGRGDSWLRKGQGQGEKMPRSMVVEVQAGQGLGVYECRVEIVARLRGLRWVMYEWRILSFFGITGLFWAVEMGCLALGILLLGGIRGSDQQKQIEDWEPRQEPTLEQSLIKEEDEMSDTERTFPTGTGEPPLRYESSSGLEGKIKKEEGEGGLDLLMTKLPDFGEQGDDEEDGEGSDWKDSGIGTSTNYSDAAKGEAGPRRRRVMFSVFFGGVGRGKGLKVIVPQFNGSFTFEVETHVPERTARWVRMVLMDHYKGVETMEEKIGRARTIDRTVDHGRLPDEKTRLDILRKVSEASHKMWWNVEIGINAPGPGKVLILSDGSVKLFGFTCAFVYRWVDQNVFAHPNHGGDKAMMGLPAEKLKPESPIIRCWPDRGTGALGPEGALRRWVPER</sequence>
<dbReference type="RefSeq" id="XP_062765886.1">
    <property type="nucleotide sequence ID" value="XM_062905930.1"/>
</dbReference>
<dbReference type="PANTHER" id="PTHR21212">
    <property type="entry name" value="BERNARDINELLI-SEIP CONGENITAL LIPODYSTROPHY 2 HOMOLOG BSCL2 PROTEIN"/>
    <property type="match status" value="1"/>
</dbReference>
<feature type="transmembrane region" description="Helical" evidence="8">
    <location>
        <begin position="53"/>
        <end position="81"/>
    </location>
</feature>
<evidence type="ECO:0000313" key="10">
    <source>
        <dbReference type="Proteomes" id="UP001326199"/>
    </source>
</evidence>
<evidence type="ECO:0000256" key="5">
    <source>
        <dbReference type="ARBA" id="ARBA00023098"/>
    </source>
</evidence>
<feature type="region of interest" description="Disordered" evidence="7">
    <location>
        <begin position="331"/>
        <end position="381"/>
    </location>
</feature>
<gene>
    <name evidence="9" type="ORF">QC763_0067460</name>
</gene>
<feature type="compositionally biased region" description="Acidic residues" evidence="7">
    <location>
        <begin position="405"/>
        <end position="415"/>
    </location>
</feature>
<evidence type="ECO:0008006" key="11">
    <source>
        <dbReference type="Google" id="ProtNLM"/>
    </source>
</evidence>
<feature type="region of interest" description="Disordered" evidence="7">
    <location>
        <begin position="402"/>
        <end position="437"/>
    </location>
</feature>
<dbReference type="GeneID" id="87926034"/>
<keyword evidence="2 8" id="KW-0812">Transmembrane</keyword>
<protein>
    <recommendedName>
        <fullName evidence="11">Seipin</fullName>
    </recommendedName>
</protein>
<keyword evidence="5" id="KW-0443">Lipid metabolism</keyword>
<evidence type="ECO:0000256" key="4">
    <source>
        <dbReference type="ARBA" id="ARBA00022989"/>
    </source>
</evidence>
<reference evidence="9 10" key="1">
    <citation type="journal article" date="2023" name="bioRxiv">
        <title>High-quality genome assemblies of four members of thePodospora anserinaspecies complex.</title>
        <authorList>
            <person name="Ament-Velasquez S.L."/>
            <person name="Vogan A.A."/>
            <person name="Wallerman O."/>
            <person name="Hartmann F."/>
            <person name="Gautier V."/>
            <person name="Silar P."/>
            <person name="Giraud T."/>
            <person name="Johannesson H."/>
        </authorList>
    </citation>
    <scope>NUCLEOTIDE SEQUENCE [LARGE SCALE GENOMIC DNA]</scope>
    <source>
        <strain evidence="9 10">CBS 411.78</strain>
    </source>
</reference>
<dbReference type="Pfam" id="PF06775">
    <property type="entry name" value="Seipin"/>
    <property type="match status" value="1"/>
</dbReference>
<evidence type="ECO:0000256" key="8">
    <source>
        <dbReference type="SAM" id="Phobius"/>
    </source>
</evidence>
<keyword evidence="3" id="KW-0256">Endoplasmic reticulum</keyword>
<dbReference type="Proteomes" id="UP001326199">
    <property type="component" value="Unassembled WGS sequence"/>
</dbReference>
<evidence type="ECO:0000256" key="7">
    <source>
        <dbReference type="SAM" id="MobiDB-lite"/>
    </source>
</evidence>
<accession>A0ABR0HCY0</accession>
<evidence type="ECO:0000256" key="6">
    <source>
        <dbReference type="ARBA" id="ARBA00023136"/>
    </source>
</evidence>
<dbReference type="CDD" id="cd23995">
    <property type="entry name" value="Seipin_BSCL2_like"/>
    <property type="match status" value="1"/>
</dbReference>
<name>A0ABR0HCY0_9PEZI</name>
<evidence type="ECO:0000256" key="3">
    <source>
        <dbReference type="ARBA" id="ARBA00022824"/>
    </source>
</evidence>
<keyword evidence="6 8" id="KW-0472">Membrane</keyword>
<comment type="caution">
    <text evidence="9">The sequence shown here is derived from an EMBL/GenBank/DDBJ whole genome shotgun (WGS) entry which is preliminary data.</text>
</comment>
<dbReference type="InterPro" id="IPR009617">
    <property type="entry name" value="Seipin"/>
</dbReference>